<keyword evidence="5" id="KW-0863">Zinc-finger</keyword>
<reference evidence="11" key="1">
    <citation type="submission" date="2025-08" db="UniProtKB">
        <authorList>
            <consortium name="RefSeq"/>
        </authorList>
    </citation>
    <scope>IDENTIFICATION</scope>
</reference>
<evidence type="ECO:0000256" key="8">
    <source>
        <dbReference type="SAM" id="MobiDB-lite"/>
    </source>
</evidence>
<dbReference type="Gene3D" id="3.30.60.20">
    <property type="match status" value="1"/>
</dbReference>
<evidence type="ECO:0000256" key="7">
    <source>
        <dbReference type="SAM" id="Coils"/>
    </source>
</evidence>
<dbReference type="KEGG" id="ccin:107267104"/>
<feature type="region of interest" description="Disordered" evidence="8">
    <location>
        <begin position="353"/>
        <end position="378"/>
    </location>
</feature>
<dbReference type="Gene3D" id="2.30.29.30">
    <property type="entry name" value="Pleckstrin-homology domain (PH domain)/Phosphotyrosine-binding domain (PTB)"/>
    <property type="match status" value="1"/>
</dbReference>
<dbReference type="GO" id="GO:0035023">
    <property type="term" value="P:regulation of Rho protein signal transduction"/>
    <property type="evidence" value="ECO:0007669"/>
    <property type="project" value="TreeGrafter"/>
</dbReference>
<dbReference type="SMART" id="SM00109">
    <property type="entry name" value="C1"/>
    <property type="match status" value="1"/>
</dbReference>
<dbReference type="CTD" id="35237"/>
<name>A0AAJ7RFQ8_CEPCN</name>
<keyword evidence="3" id="KW-0597">Phosphoprotein</keyword>
<dbReference type="SUPFAM" id="SSF50729">
    <property type="entry name" value="PH domain-like"/>
    <property type="match status" value="1"/>
</dbReference>
<feature type="compositionally biased region" description="Low complexity" evidence="8">
    <location>
        <begin position="524"/>
        <end position="539"/>
    </location>
</feature>
<keyword evidence="7" id="KW-0175">Coiled coil</keyword>
<evidence type="ECO:0000313" key="10">
    <source>
        <dbReference type="Proteomes" id="UP000694920"/>
    </source>
</evidence>
<evidence type="ECO:0000256" key="4">
    <source>
        <dbReference type="ARBA" id="ARBA00022723"/>
    </source>
</evidence>
<dbReference type="GeneID" id="107267104"/>
<dbReference type="SMART" id="SM00325">
    <property type="entry name" value="RhoGEF"/>
    <property type="match status" value="1"/>
</dbReference>
<dbReference type="InterPro" id="IPR002219">
    <property type="entry name" value="PKC_DAG/PE"/>
</dbReference>
<feature type="domain" description="DH" evidence="9">
    <location>
        <begin position="641"/>
        <end position="829"/>
    </location>
</feature>
<dbReference type="SUPFAM" id="SSF57889">
    <property type="entry name" value="Cysteine-rich domain"/>
    <property type="match status" value="1"/>
</dbReference>
<evidence type="ECO:0000256" key="2">
    <source>
        <dbReference type="ARBA" id="ARBA00022490"/>
    </source>
</evidence>
<dbReference type="GO" id="GO:0005085">
    <property type="term" value="F:guanyl-nucleotide exchange factor activity"/>
    <property type="evidence" value="ECO:0007669"/>
    <property type="project" value="InterPro"/>
</dbReference>
<keyword evidence="4" id="KW-0479">Metal-binding</keyword>
<feature type="region of interest" description="Disordered" evidence="8">
    <location>
        <begin position="1374"/>
        <end position="1486"/>
    </location>
</feature>
<feature type="region of interest" description="Disordered" evidence="8">
    <location>
        <begin position="173"/>
        <end position="286"/>
    </location>
</feature>
<dbReference type="Proteomes" id="UP000694920">
    <property type="component" value="Unplaced"/>
</dbReference>
<dbReference type="GO" id="GO:0005737">
    <property type="term" value="C:cytoplasm"/>
    <property type="evidence" value="ECO:0007669"/>
    <property type="project" value="UniProtKB-SubCell"/>
</dbReference>
<dbReference type="CDD" id="cd15789">
    <property type="entry name" value="PH_ARHGEF2_18_like"/>
    <property type="match status" value="1"/>
</dbReference>
<feature type="compositionally biased region" description="Low complexity" evidence="8">
    <location>
        <begin position="1374"/>
        <end position="1393"/>
    </location>
</feature>
<feature type="compositionally biased region" description="Polar residues" evidence="8">
    <location>
        <begin position="264"/>
        <end position="284"/>
    </location>
</feature>
<dbReference type="Pfam" id="PF17838">
    <property type="entry name" value="PH_16"/>
    <property type="match status" value="1"/>
</dbReference>
<accession>A0AAJ7RFQ8</accession>
<dbReference type="Gene3D" id="1.20.900.10">
    <property type="entry name" value="Dbl homology (DH) domain"/>
    <property type="match status" value="1"/>
</dbReference>
<dbReference type="InterPro" id="IPR046349">
    <property type="entry name" value="C1-like_sf"/>
</dbReference>
<gene>
    <name evidence="11" type="primary">LOC107267104</name>
</gene>
<feature type="region of interest" description="Disordered" evidence="8">
    <location>
        <begin position="75"/>
        <end position="94"/>
    </location>
</feature>
<feature type="compositionally biased region" description="Basic and acidic residues" evidence="8">
    <location>
        <begin position="212"/>
        <end position="226"/>
    </location>
</feature>
<dbReference type="CDD" id="cd20815">
    <property type="entry name" value="C1_p190RhoGEF-like"/>
    <property type="match status" value="1"/>
</dbReference>
<dbReference type="Pfam" id="PF00621">
    <property type="entry name" value="RhoGEF"/>
    <property type="match status" value="1"/>
</dbReference>
<comment type="subcellular location">
    <subcellularLocation>
        <location evidence="1">Cytoplasm</location>
    </subcellularLocation>
</comment>
<dbReference type="PROSITE" id="PS50010">
    <property type="entry name" value="DH_2"/>
    <property type="match status" value="1"/>
</dbReference>
<evidence type="ECO:0000256" key="1">
    <source>
        <dbReference type="ARBA" id="ARBA00004496"/>
    </source>
</evidence>
<feature type="compositionally biased region" description="Polar residues" evidence="8">
    <location>
        <begin position="230"/>
        <end position="246"/>
    </location>
</feature>
<dbReference type="RefSeq" id="XP_024940076.1">
    <property type="nucleotide sequence ID" value="XM_025084308.1"/>
</dbReference>
<dbReference type="PANTHER" id="PTHR13944">
    <property type="entry name" value="AGAP007712-PA"/>
    <property type="match status" value="1"/>
</dbReference>
<evidence type="ECO:0000313" key="11">
    <source>
        <dbReference type="RefSeq" id="XP_024940076.1"/>
    </source>
</evidence>
<dbReference type="InterPro" id="IPR035899">
    <property type="entry name" value="DBL_dom_sf"/>
</dbReference>
<feature type="coiled-coil region" evidence="7">
    <location>
        <begin position="1244"/>
        <end position="1310"/>
    </location>
</feature>
<sequence length="1486" mass="166721">MEKRHEGLAPFSSDECPNSGEDSDEDVITDYLGSTHSDCSRVPIGTDLTGLDPHHTDNLIDSGYTKDTTNIMSESVDEQHHRRRQQHPQELDSVVQSQPVPFVPIISVTPHSPGLAKPYLILEDTVQHFHELYDSVQRMRDITLSTLPNNKRAEQRLISSCPSLRHLIANEAGTRSSDQDGGSDPDLLANCSTNSSPSHFPSVGHPQTIQGIDRRRSWTDLEDSRLGRRSSAQNHLQAQNMRQRSISLSSLDSEMDLELDGKSRTGSSSVGNRACRSQSSTHSLNEADLVQNPFNQGDFKKIAIKRGGQRLGEAVGLMPGVIGARLPLQKSISTPSIVTPPGHATHAESAIRAAPSLTASRHERNEKGSGSETETEDLHTAHGHDYHEDLTREGTPNVQTSLDELLNDGVVYDDHHSEKTRRKRGSLFFRKKKDKSGKKVSQLQTHQWITITGNPGSYVCDFCMKHLVNKPVLHCENCGVTAHQIQNCKDQLSLECTKSKHHSNKASSKSMSSVSSISVSVNMKRGSTSSLPLPSSTGSGREINSKKAVTSYSPWRRVATKLGVNQTINEEKDGDANQHRDISGGWEEFDFGDESHQFTIVDLEGLDPELGLGREEPDSWSAAIGRNIALRLVDNCEREVKRQEHIYEFVLTEKHHCLVLLAMDRIFVEGLRKHFRLGPPDLERMFPRLRDLTNIHLRFLLKLRRRQSASAVVPSISDILVDQFSGENSLRMKSAYGEFCSRHRDAVDAYKYYLRHDPRFARFVSHCQTNPLLKKKGIPECILFVTQRLTKYPLLVEPLIKTGLSTEEGESLRKALALVKEILGDVDACVANKEREDRKLEIYNRIDAKSFATYRDAKFKKSDIMGSNRHLKFEGTACLMQGRGKMASVVVVVLTDVLFFLVETKDQKYAFFAPDNKAGVVSLQKLLVREKAGQESRGIYLISSNPAEPEMFELKIQKPKDKHLWIQAIRSAVEACPQDTDNPNSSELRDNRSSSISMLSVEERQRIAEAKQSHILSIVDELRKKDTEQALLLEERMGLQLRLLYTASFWSGNESESEKAEKADKALPNYTRLVRNEGIDSAQLWQEVVVAVQEATKLASSLSYTTGGATLSRSLSSAGERHSEAYVAPTLCVPRRAETFAGFDHNKERYPWRDSKIVNTIVPLPKIREVIPEEGIKEEVGPEINTDQQLAAIRLSHYVYTLLCIISNQMTTIDSLQAQLAVCKEGSTNTTKTSGSRPNPNRQLEELRNLQDQLSREKAAFRATTQQERTQLDEERAELSRRREQLAAEQRDVAQQRDQLFRRLEALERQGVSLLPPSTAGPAPVHISHAIQDTAQSRKTQAEGKRIPMNLISATNQQKVQSSLPPIKQQLPLKLASGSNNSNSRSNSASNNSPDRHSRTESSPATATSSIFSSSDFGNYQSHNSQTHPPNKSLRISRSPSHHQRHHQQQQQLAQLQQQQQHQHQHQQQQQQQQQQPPQEEEVIFF</sequence>
<evidence type="ECO:0000259" key="9">
    <source>
        <dbReference type="PROSITE" id="PS50010"/>
    </source>
</evidence>
<keyword evidence="2" id="KW-0963">Cytoplasm</keyword>
<proteinExistence type="predicted"/>
<dbReference type="GO" id="GO:0008270">
    <property type="term" value="F:zinc ion binding"/>
    <property type="evidence" value="ECO:0007669"/>
    <property type="project" value="UniProtKB-KW"/>
</dbReference>
<dbReference type="InterPro" id="IPR051632">
    <property type="entry name" value="Rho_GEF"/>
</dbReference>
<dbReference type="InterPro" id="IPR041020">
    <property type="entry name" value="PH_16"/>
</dbReference>
<dbReference type="CDD" id="cd00160">
    <property type="entry name" value="RhoGEF"/>
    <property type="match status" value="1"/>
</dbReference>
<dbReference type="PANTHER" id="PTHR13944:SF21">
    <property type="entry name" value="CYSTS, ISOFORM C"/>
    <property type="match status" value="1"/>
</dbReference>
<dbReference type="SUPFAM" id="SSF48065">
    <property type="entry name" value="DBL homology domain (DH-domain)"/>
    <property type="match status" value="1"/>
</dbReference>
<evidence type="ECO:0000256" key="6">
    <source>
        <dbReference type="ARBA" id="ARBA00022833"/>
    </source>
</evidence>
<feature type="compositionally biased region" description="Polar residues" evidence="8">
    <location>
        <begin position="190"/>
        <end position="210"/>
    </location>
</feature>
<dbReference type="InterPro" id="IPR011993">
    <property type="entry name" value="PH-like_dom_sf"/>
</dbReference>
<feature type="region of interest" description="Disordered" evidence="8">
    <location>
        <begin position="524"/>
        <end position="545"/>
    </location>
</feature>
<feature type="compositionally biased region" description="Low complexity" evidence="8">
    <location>
        <begin position="1449"/>
        <end position="1478"/>
    </location>
</feature>
<feature type="compositionally biased region" description="Basic and acidic residues" evidence="8">
    <location>
        <begin position="360"/>
        <end position="369"/>
    </location>
</feature>
<protein>
    <submittedName>
        <fullName evidence="11">Rho guanine nucleotide exchange factor 2</fullName>
    </submittedName>
</protein>
<evidence type="ECO:0000256" key="3">
    <source>
        <dbReference type="ARBA" id="ARBA00022553"/>
    </source>
</evidence>
<evidence type="ECO:0000256" key="5">
    <source>
        <dbReference type="ARBA" id="ARBA00022771"/>
    </source>
</evidence>
<feature type="region of interest" description="Disordered" evidence="8">
    <location>
        <begin position="1"/>
        <end position="27"/>
    </location>
</feature>
<feature type="compositionally biased region" description="Polar residues" evidence="8">
    <location>
        <begin position="1401"/>
        <end position="1439"/>
    </location>
</feature>
<keyword evidence="6" id="KW-0862">Zinc</keyword>
<dbReference type="InterPro" id="IPR000219">
    <property type="entry name" value="DH_dom"/>
</dbReference>
<organism evidence="10 11">
    <name type="scientific">Cephus cinctus</name>
    <name type="common">Wheat stem sawfly</name>
    <dbReference type="NCBI Taxonomy" id="211228"/>
    <lineage>
        <taxon>Eukaryota</taxon>
        <taxon>Metazoa</taxon>
        <taxon>Ecdysozoa</taxon>
        <taxon>Arthropoda</taxon>
        <taxon>Hexapoda</taxon>
        <taxon>Insecta</taxon>
        <taxon>Pterygota</taxon>
        <taxon>Neoptera</taxon>
        <taxon>Endopterygota</taxon>
        <taxon>Hymenoptera</taxon>
        <taxon>Cephoidea</taxon>
        <taxon>Cephidae</taxon>
        <taxon>Cephus</taxon>
    </lineage>
</organism>
<keyword evidence="10" id="KW-1185">Reference proteome</keyword>